<name>A0A0E9PAP7_ANGAN</name>
<proteinExistence type="predicted"/>
<accession>A0A0E9PAP7</accession>
<evidence type="ECO:0000313" key="1">
    <source>
        <dbReference type="EMBL" id="JAH01337.1"/>
    </source>
</evidence>
<dbReference type="AlphaFoldDB" id="A0A0E9PAP7"/>
<sequence length="19" mass="2156">MQSLAKRPQVELVLDSDLL</sequence>
<reference evidence="1" key="2">
    <citation type="journal article" date="2015" name="Fish Shellfish Immunol.">
        <title>Early steps in the European eel (Anguilla anguilla)-Vibrio vulnificus interaction in the gills: Role of the RtxA13 toxin.</title>
        <authorList>
            <person name="Callol A."/>
            <person name="Pajuelo D."/>
            <person name="Ebbesson L."/>
            <person name="Teles M."/>
            <person name="MacKenzie S."/>
            <person name="Amaro C."/>
        </authorList>
    </citation>
    <scope>NUCLEOTIDE SEQUENCE</scope>
</reference>
<protein>
    <submittedName>
        <fullName evidence="1">Uncharacterized protein</fullName>
    </submittedName>
</protein>
<reference evidence="1" key="1">
    <citation type="submission" date="2014-11" db="EMBL/GenBank/DDBJ databases">
        <authorList>
            <person name="Amaro Gonzalez C."/>
        </authorList>
    </citation>
    <scope>NUCLEOTIDE SEQUENCE</scope>
</reference>
<organism evidence="1">
    <name type="scientific">Anguilla anguilla</name>
    <name type="common">European freshwater eel</name>
    <name type="synonym">Muraena anguilla</name>
    <dbReference type="NCBI Taxonomy" id="7936"/>
    <lineage>
        <taxon>Eukaryota</taxon>
        <taxon>Metazoa</taxon>
        <taxon>Chordata</taxon>
        <taxon>Craniata</taxon>
        <taxon>Vertebrata</taxon>
        <taxon>Euteleostomi</taxon>
        <taxon>Actinopterygii</taxon>
        <taxon>Neopterygii</taxon>
        <taxon>Teleostei</taxon>
        <taxon>Anguilliformes</taxon>
        <taxon>Anguillidae</taxon>
        <taxon>Anguilla</taxon>
    </lineage>
</organism>
<dbReference type="EMBL" id="GBXM01107240">
    <property type="protein sequence ID" value="JAH01337.1"/>
    <property type="molecule type" value="Transcribed_RNA"/>
</dbReference>